<proteinExistence type="predicted"/>
<name>A0A2X2D0A8_PSELU</name>
<dbReference type="Proteomes" id="UP000250443">
    <property type="component" value="Unassembled WGS sequence"/>
</dbReference>
<sequence length="29" mass="3327">MAKALMKFLKAPTDRGVFDWLGDMEGRLE</sequence>
<reference evidence="1 2" key="1">
    <citation type="submission" date="2018-06" db="EMBL/GenBank/DDBJ databases">
        <authorList>
            <consortium name="Pathogen Informatics"/>
            <person name="Doyle S."/>
        </authorList>
    </citation>
    <scope>NUCLEOTIDE SEQUENCE [LARGE SCALE GENOMIC DNA]</scope>
    <source>
        <strain evidence="1 2">NCTC11842</strain>
    </source>
</reference>
<protein>
    <submittedName>
        <fullName evidence="1">Uncharacterized protein</fullName>
    </submittedName>
</protein>
<accession>A0A2X2D0A8</accession>
<evidence type="ECO:0000313" key="1">
    <source>
        <dbReference type="EMBL" id="SPZ12463.1"/>
    </source>
</evidence>
<dbReference type="EMBL" id="UAUF01000014">
    <property type="protein sequence ID" value="SPZ12463.1"/>
    <property type="molecule type" value="Genomic_DNA"/>
</dbReference>
<dbReference type="AlphaFoldDB" id="A0A2X2D0A8"/>
<organism evidence="1 2">
    <name type="scientific">Pseudomonas luteola</name>
    <dbReference type="NCBI Taxonomy" id="47886"/>
    <lineage>
        <taxon>Bacteria</taxon>
        <taxon>Pseudomonadati</taxon>
        <taxon>Pseudomonadota</taxon>
        <taxon>Gammaproteobacteria</taxon>
        <taxon>Pseudomonadales</taxon>
        <taxon>Pseudomonadaceae</taxon>
        <taxon>Pseudomonas</taxon>
    </lineage>
</organism>
<gene>
    <name evidence="1" type="ORF">NCTC11842_04476</name>
</gene>
<evidence type="ECO:0000313" key="2">
    <source>
        <dbReference type="Proteomes" id="UP000250443"/>
    </source>
</evidence>